<protein>
    <submittedName>
        <fullName evidence="1">Uncharacterized protein</fullName>
    </submittedName>
</protein>
<reference evidence="1" key="1">
    <citation type="submission" date="2021-05" db="EMBL/GenBank/DDBJ databases">
        <authorList>
            <person name="Pan Q."/>
            <person name="Jouanno E."/>
            <person name="Zahm M."/>
            <person name="Klopp C."/>
            <person name="Cabau C."/>
            <person name="Louis A."/>
            <person name="Berthelot C."/>
            <person name="Parey E."/>
            <person name="Roest Crollius H."/>
            <person name="Montfort J."/>
            <person name="Robinson-Rechavi M."/>
            <person name="Bouchez O."/>
            <person name="Lampietro C."/>
            <person name="Lopez Roques C."/>
            <person name="Donnadieu C."/>
            <person name="Postlethwait J."/>
            <person name="Bobe J."/>
            <person name="Dillon D."/>
            <person name="Chandos A."/>
            <person name="von Hippel F."/>
            <person name="Guiguen Y."/>
        </authorList>
    </citation>
    <scope>NUCLEOTIDE SEQUENCE</scope>
    <source>
        <strain evidence="1">YG-Jan2019</strain>
    </source>
</reference>
<comment type="caution">
    <text evidence="1">The sequence shown here is derived from an EMBL/GenBank/DDBJ whole genome shotgun (WGS) entry which is preliminary data.</text>
</comment>
<gene>
    <name evidence="1" type="ORF">DPEC_G00269470</name>
</gene>
<accession>A0ACC2FPC9</accession>
<sequence length="115" mass="12828">MSNVVGLGALVDFVVGNAVRLAAERGETEEGLLVNWISRYFPRFISRFALAVVWLHSFVRLFCLPGVRRLTPGSRVGLGAQTAQTERARSCMEDHSRARGGRNDHTQTQYQPLVQ</sequence>
<proteinExistence type="predicted"/>
<dbReference type="EMBL" id="CM055751">
    <property type="protein sequence ID" value="KAJ7993153.1"/>
    <property type="molecule type" value="Genomic_DNA"/>
</dbReference>
<organism evidence="1 2">
    <name type="scientific">Dallia pectoralis</name>
    <name type="common">Alaska blackfish</name>
    <dbReference type="NCBI Taxonomy" id="75939"/>
    <lineage>
        <taxon>Eukaryota</taxon>
        <taxon>Metazoa</taxon>
        <taxon>Chordata</taxon>
        <taxon>Craniata</taxon>
        <taxon>Vertebrata</taxon>
        <taxon>Euteleostomi</taxon>
        <taxon>Actinopterygii</taxon>
        <taxon>Neopterygii</taxon>
        <taxon>Teleostei</taxon>
        <taxon>Protacanthopterygii</taxon>
        <taxon>Esociformes</taxon>
        <taxon>Umbridae</taxon>
        <taxon>Dallia</taxon>
    </lineage>
</organism>
<evidence type="ECO:0000313" key="1">
    <source>
        <dbReference type="EMBL" id="KAJ7993153.1"/>
    </source>
</evidence>
<evidence type="ECO:0000313" key="2">
    <source>
        <dbReference type="Proteomes" id="UP001157502"/>
    </source>
</evidence>
<keyword evidence="2" id="KW-1185">Reference proteome</keyword>
<name>A0ACC2FPC9_DALPE</name>
<dbReference type="Proteomes" id="UP001157502">
    <property type="component" value="Chromosome 24"/>
</dbReference>